<accession>A0A843V0T5</accession>
<evidence type="ECO:0000313" key="1">
    <source>
        <dbReference type="EMBL" id="MQL88676.1"/>
    </source>
</evidence>
<keyword evidence="2" id="KW-1185">Reference proteome</keyword>
<gene>
    <name evidence="1" type="ORF">Taro_021249</name>
</gene>
<evidence type="ECO:0000313" key="2">
    <source>
        <dbReference type="Proteomes" id="UP000652761"/>
    </source>
</evidence>
<organism evidence="1 2">
    <name type="scientific">Colocasia esculenta</name>
    <name type="common">Wild taro</name>
    <name type="synonym">Arum esculentum</name>
    <dbReference type="NCBI Taxonomy" id="4460"/>
    <lineage>
        <taxon>Eukaryota</taxon>
        <taxon>Viridiplantae</taxon>
        <taxon>Streptophyta</taxon>
        <taxon>Embryophyta</taxon>
        <taxon>Tracheophyta</taxon>
        <taxon>Spermatophyta</taxon>
        <taxon>Magnoliopsida</taxon>
        <taxon>Liliopsida</taxon>
        <taxon>Araceae</taxon>
        <taxon>Aroideae</taxon>
        <taxon>Colocasieae</taxon>
        <taxon>Colocasia</taxon>
    </lineage>
</organism>
<name>A0A843V0T5_COLES</name>
<dbReference type="AlphaFoldDB" id="A0A843V0T5"/>
<dbReference type="EMBL" id="NMUH01001079">
    <property type="protein sequence ID" value="MQL88676.1"/>
    <property type="molecule type" value="Genomic_DNA"/>
</dbReference>
<dbReference type="Proteomes" id="UP000652761">
    <property type="component" value="Unassembled WGS sequence"/>
</dbReference>
<proteinExistence type="predicted"/>
<protein>
    <submittedName>
        <fullName evidence="1">Uncharacterized protein</fullName>
    </submittedName>
</protein>
<feature type="non-terminal residue" evidence="1">
    <location>
        <position position="1"/>
    </location>
</feature>
<reference evidence="1" key="1">
    <citation type="submission" date="2017-07" db="EMBL/GenBank/DDBJ databases">
        <title>Taro Niue Genome Assembly and Annotation.</title>
        <authorList>
            <person name="Atibalentja N."/>
            <person name="Keating K."/>
            <person name="Fields C.J."/>
        </authorList>
    </citation>
    <scope>NUCLEOTIDE SEQUENCE</scope>
    <source>
        <strain evidence="1">Niue_2</strain>
        <tissue evidence="1">Leaf</tissue>
    </source>
</reference>
<comment type="caution">
    <text evidence="1">The sequence shown here is derived from an EMBL/GenBank/DDBJ whole genome shotgun (WGS) entry which is preliminary data.</text>
</comment>
<sequence>IGQSGSELALSDPADSGLNRLIVADSGRNQSDLDRNQPCPVQRPDSILLSMICLYKRKIYELAKKHSEDLDSITEVIDILCYQ</sequence>